<comment type="cofactor">
    <cofactor evidence="1">
        <name>Zn(2+)</name>
        <dbReference type="ChEBI" id="CHEBI:29105"/>
    </cofactor>
</comment>
<evidence type="ECO:0000313" key="7">
    <source>
        <dbReference type="Proteomes" id="UP000526501"/>
    </source>
</evidence>
<protein>
    <submittedName>
        <fullName evidence="6">Amidohydrolase family protein</fullName>
    </submittedName>
</protein>
<dbReference type="Gene3D" id="3.20.20.140">
    <property type="entry name" value="Metal-dependent hydrolases"/>
    <property type="match status" value="1"/>
</dbReference>
<keyword evidence="2" id="KW-0479">Metal-binding</keyword>
<accession>A0A7X1E959</accession>
<dbReference type="InterPro" id="IPR011059">
    <property type="entry name" value="Metal-dep_hydrolase_composite"/>
</dbReference>
<dbReference type="UniPathway" id="UPA00603">
    <property type="reaction ID" value="UER00660"/>
</dbReference>
<dbReference type="GO" id="GO:0008270">
    <property type="term" value="F:zinc ion binding"/>
    <property type="evidence" value="ECO:0007669"/>
    <property type="project" value="TreeGrafter"/>
</dbReference>
<dbReference type="InterPro" id="IPR006680">
    <property type="entry name" value="Amidohydro-rel"/>
</dbReference>
<comment type="caution">
    <text evidence="6">The sequence shown here is derived from an EMBL/GenBank/DDBJ whole genome shotgun (WGS) entry which is preliminary data.</text>
</comment>
<keyword evidence="7" id="KW-1185">Reference proteome</keyword>
<dbReference type="InterPro" id="IPR051607">
    <property type="entry name" value="Metallo-dep_hydrolases"/>
</dbReference>
<dbReference type="AlphaFoldDB" id="A0A7X1E959"/>
<sequence length="411" mass="45548">MLLGRKEGERWLVEDLGDAKEVAENYGLDLSQIPVSEGSILPAFYDVHFHWVQDDVREMPKASLLEWLDKYTFPEEARFSDPDYAEIKARYFWKRILGTGTIGGLCYSSIHATALDAAMKYALPTFRIGSSLMTMNCPGFLRQSKEEAINAVSRGIEKYGERYCITPRFAPTTDPEVMSETAKMAHDNSLFIQTHLDETLAEIEWVLGIYSEFSDFDDVETYTEIYDRCGLLGPKTVMGHAIHMEESELARLSKTDTAIASCPTSNAPVSQLGLGSGLFNFEQAEEHGIRWALASDIGGGPFLSMFDVMRSFVGQNRDEGVDSATYIKALYRSTLAGAEILGHAETKGNFSAGKSFDFIQCIPPSDPSTDSAESTLSSTIEQIAAREDFDEFVLATVVDGEVIFERKAAVL</sequence>
<evidence type="ECO:0000259" key="5">
    <source>
        <dbReference type="Pfam" id="PF01979"/>
    </source>
</evidence>
<dbReference type="PANTHER" id="PTHR11271">
    <property type="entry name" value="GUANINE DEAMINASE"/>
    <property type="match status" value="1"/>
</dbReference>
<organism evidence="6 7">
    <name type="scientific">Pelagicoccus albus</name>
    <dbReference type="NCBI Taxonomy" id="415222"/>
    <lineage>
        <taxon>Bacteria</taxon>
        <taxon>Pseudomonadati</taxon>
        <taxon>Verrucomicrobiota</taxon>
        <taxon>Opitutia</taxon>
        <taxon>Puniceicoccales</taxon>
        <taxon>Pelagicoccaceae</taxon>
        <taxon>Pelagicoccus</taxon>
    </lineage>
</organism>
<name>A0A7X1E959_9BACT</name>
<dbReference type="EMBL" id="JACHVC010000006">
    <property type="protein sequence ID" value="MBC2605452.1"/>
    <property type="molecule type" value="Genomic_DNA"/>
</dbReference>
<evidence type="ECO:0000256" key="1">
    <source>
        <dbReference type="ARBA" id="ARBA00001947"/>
    </source>
</evidence>
<feature type="domain" description="Amidohydrolase-related" evidence="5">
    <location>
        <begin position="40"/>
        <end position="380"/>
    </location>
</feature>
<gene>
    <name evidence="6" type="ORF">H5P27_05290</name>
</gene>
<evidence type="ECO:0000256" key="2">
    <source>
        <dbReference type="ARBA" id="ARBA00022723"/>
    </source>
</evidence>
<keyword evidence="3 6" id="KW-0378">Hydrolase</keyword>
<keyword evidence="4" id="KW-0862">Zinc</keyword>
<dbReference type="Proteomes" id="UP000526501">
    <property type="component" value="Unassembled WGS sequence"/>
</dbReference>
<proteinExistence type="predicted"/>
<dbReference type="PANTHER" id="PTHR11271:SF6">
    <property type="entry name" value="GUANINE DEAMINASE"/>
    <property type="match status" value="1"/>
</dbReference>
<dbReference type="InterPro" id="IPR032466">
    <property type="entry name" value="Metal_Hydrolase"/>
</dbReference>
<evidence type="ECO:0000256" key="4">
    <source>
        <dbReference type="ARBA" id="ARBA00022833"/>
    </source>
</evidence>
<evidence type="ECO:0000313" key="6">
    <source>
        <dbReference type="EMBL" id="MBC2605452.1"/>
    </source>
</evidence>
<evidence type="ECO:0000256" key="3">
    <source>
        <dbReference type="ARBA" id="ARBA00022801"/>
    </source>
</evidence>
<dbReference type="Gene3D" id="2.30.40.10">
    <property type="entry name" value="Urease, subunit C, domain 1"/>
    <property type="match status" value="1"/>
</dbReference>
<dbReference type="GO" id="GO:0006147">
    <property type="term" value="P:guanine catabolic process"/>
    <property type="evidence" value="ECO:0007669"/>
    <property type="project" value="UniProtKB-UniPathway"/>
</dbReference>
<dbReference type="GO" id="GO:0005829">
    <property type="term" value="C:cytosol"/>
    <property type="evidence" value="ECO:0007669"/>
    <property type="project" value="TreeGrafter"/>
</dbReference>
<dbReference type="SUPFAM" id="SSF51556">
    <property type="entry name" value="Metallo-dependent hydrolases"/>
    <property type="match status" value="1"/>
</dbReference>
<dbReference type="GO" id="GO:0008892">
    <property type="term" value="F:guanine deaminase activity"/>
    <property type="evidence" value="ECO:0007669"/>
    <property type="project" value="TreeGrafter"/>
</dbReference>
<dbReference type="Pfam" id="PF01979">
    <property type="entry name" value="Amidohydro_1"/>
    <property type="match status" value="1"/>
</dbReference>
<reference evidence="6 7" key="1">
    <citation type="submission" date="2020-07" db="EMBL/GenBank/DDBJ databases">
        <authorList>
            <person name="Feng X."/>
        </authorList>
    </citation>
    <scope>NUCLEOTIDE SEQUENCE [LARGE SCALE GENOMIC DNA]</scope>
    <source>
        <strain evidence="6 7">JCM23202</strain>
    </source>
</reference>